<feature type="domain" description="CRM" evidence="3">
    <location>
        <begin position="1"/>
        <end position="82"/>
    </location>
</feature>
<dbReference type="Proteomes" id="UP000509626">
    <property type="component" value="Chromosome"/>
</dbReference>
<name>A0A7D5QAL1_9EURY</name>
<dbReference type="InterPro" id="IPR035920">
    <property type="entry name" value="YhbY-like_sf"/>
</dbReference>
<evidence type="ECO:0000313" key="4">
    <source>
        <dbReference type="EMBL" id="QLG61838.1"/>
    </source>
</evidence>
<sequence length="82" mass="9005">MTDHDLRKRAHDLDVTVWVGKKGVESVAGELSDQLEDRDLVKVKFLRAARGGSSTEELAVDLSEHADADLVETRGNTAVFAR</sequence>
<reference evidence="4 5" key="1">
    <citation type="submission" date="2020-06" db="EMBL/GenBank/DDBJ databases">
        <title>NJ-3-1, isolated from saline soil.</title>
        <authorList>
            <person name="Cui H.L."/>
            <person name="Shi X."/>
        </authorList>
    </citation>
    <scope>NUCLEOTIDE SEQUENCE [LARGE SCALE GENOMIC DNA]</scope>
    <source>
        <strain evidence="4 5">NJ-3-1</strain>
    </source>
</reference>
<dbReference type="PROSITE" id="PS51295">
    <property type="entry name" value="CRM"/>
    <property type="match status" value="1"/>
</dbReference>
<evidence type="ECO:0000313" key="5">
    <source>
        <dbReference type="Proteomes" id="UP000509626"/>
    </source>
</evidence>
<evidence type="ECO:0000256" key="2">
    <source>
        <dbReference type="PROSITE-ProRule" id="PRU00626"/>
    </source>
</evidence>
<dbReference type="PANTHER" id="PTHR40065:SF3">
    <property type="entry name" value="RNA-BINDING PROTEIN YHBY"/>
    <property type="match status" value="1"/>
</dbReference>
<evidence type="ECO:0000259" key="3">
    <source>
        <dbReference type="PROSITE" id="PS51295"/>
    </source>
</evidence>
<dbReference type="OrthoDB" id="30785at2157"/>
<gene>
    <name evidence="4" type="ORF">HUG12_08910</name>
</gene>
<dbReference type="InterPro" id="IPR001890">
    <property type="entry name" value="RNA-binding_CRM"/>
</dbReference>
<proteinExistence type="predicted"/>
<keyword evidence="5" id="KW-1185">Reference proteome</keyword>
<dbReference type="KEGG" id="halu:HUG12_08910"/>
<dbReference type="AlphaFoldDB" id="A0A7D5QAL1"/>
<dbReference type="EMBL" id="CP058579">
    <property type="protein sequence ID" value="QLG61838.1"/>
    <property type="molecule type" value="Genomic_DNA"/>
</dbReference>
<dbReference type="SMART" id="SM01103">
    <property type="entry name" value="CRS1_YhbY"/>
    <property type="match status" value="1"/>
</dbReference>
<dbReference type="Pfam" id="PF01985">
    <property type="entry name" value="CRS1_YhbY"/>
    <property type="match status" value="1"/>
</dbReference>
<evidence type="ECO:0000256" key="1">
    <source>
        <dbReference type="ARBA" id="ARBA00022884"/>
    </source>
</evidence>
<organism evidence="4 5">
    <name type="scientific">Halorarum salinum</name>
    <dbReference type="NCBI Taxonomy" id="2743089"/>
    <lineage>
        <taxon>Archaea</taxon>
        <taxon>Methanobacteriati</taxon>
        <taxon>Methanobacteriota</taxon>
        <taxon>Stenosarchaea group</taxon>
        <taxon>Halobacteria</taxon>
        <taxon>Halobacteriales</taxon>
        <taxon>Haloferacaceae</taxon>
        <taxon>Halorarum</taxon>
    </lineage>
</organism>
<protein>
    <submittedName>
        <fullName evidence="4">YhbY family RNA-binding protein</fullName>
    </submittedName>
</protein>
<dbReference type="RefSeq" id="WP_179268423.1">
    <property type="nucleotide sequence ID" value="NZ_CP058579.1"/>
</dbReference>
<dbReference type="InterPro" id="IPR051925">
    <property type="entry name" value="RNA-binding_domain"/>
</dbReference>
<dbReference type="SUPFAM" id="SSF75471">
    <property type="entry name" value="YhbY-like"/>
    <property type="match status" value="1"/>
</dbReference>
<dbReference type="GO" id="GO:0003723">
    <property type="term" value="F:RNA binding"/>
    <property type="evidence" value="ECO:0007669"/>
    <property type="project" value="UniProtKB-UniRule"/>
</dbReference>
<keyword evidence="1 2" id="KW-0694">RNA-binding</keyword>
<dbReference type="GeneID" id="56037575"/>
<accession>A0A7D5QAL1</accession>
<dbReference type="Gene3D" id="3.30.110.60">
    <property type="entry name" value="YhbY-like"/>
    <property type="match status" value="1"/>
</dbReference>
<dbReference type="PANTHER" id="PTHR40065">
    <property type="entry name" value="RNA-BINDING PROTEIN YHBY"/>
    <property type="match status" value="1"/>
</dbReference>